<evidence type="ECO:0000313" key="2">
    <source>
        <dbReference type="EnsemblMetazoa" id="GBRI017904-PA"/>
    </source>
</evidence>
<organism evidence="2 3">
    <name type="scientific">Glossina brevipalpis</name>
    <dbReference type="NCBI Taxonomy" id="37001"/>
    <lineage>
        <taxon>Eukaryota</taxon>
        <taxon>Metazoa</taxon>
        <taxon>Ecdysozoa</taxon>
        <taxon>Arthropoda</taxon>
        <taxon>Hexapoda</taxon>
        <taxon>Insecta</taxon>
        <taxon>Pterygota</taxon>
        <taxon>Neoptera</taxon>
        <taxon>Endopterygota</taxon>
        <taxon>Diptera</taxon>
        <taxon>Brachycera</taxon>
        <taxon>Muscomorpha</taxon>
        <taxon>Hippoboscoidea</taxon>
        <taxon>Glossinidae</taxon>
        <taxon>Glossina</taxon>
    </lineage>
</organism>
<keyword evidence="1" id="KW-1133">Transmembrane helix</keyword>
<feature type="transmembrane region" description="Helical" evidence="1">
    <location>
        <begin position="43"/>
        <end position="62"/>
    </location>
</feature>
<dbReference type="AlphaFoldDB" id="A0A1A9WFJ4"/>
<reference evidence="3" key="1">
    <citation type="submission" date="2014-03" db="EMBL/GenBank/DDBJ databases">
        <authorList>
            <person name="Aksoy S."/>
            <person name="Warren W."/>
            <person name="Wilson R.K."/>
        </authorList>
    </citation>
    <scope>NUCLEOTIDE SEQUENCE [LARGE SCALE GENOMIC DNA]</scope>
    <source>
        <strain evidence="3">IAEA</strain>
    </source>
</reference>
<evidence type="ECO:0000256" key="1">
    <source>
        <dbReference type="SAM" id="Phobius"/>
    </source>
</evidence>
<dbReference type="Proteomes" id="UP000091820">
    <property type="component" value="Unassembled WGS sequence"/>
</dbReference>
<sequence>MSAAELAGILVLSYAHIDRKIKPTFFKCGSPQNRKLIFISYRWSWYSFFPASLTIIFAATAYNIHRNDEDNDGDVDVDVRINQSNRCKRLPYNCKNLSVTVAKPDFLSNGLRTK</sequence>
<protein>
    <submittedName>
        <fullName evidence="2">Uncharacterized protein</fullName>
    </submittedName>
</protein>
<accession>A0A1A9WFJ4</accession>
<dbReference type="VEuPathDB" id="VectorBase:GBRI017904"/>
<keyword evidence="1" id="KW-0812">Transmembrane</keyword>
<dbReference type="EnsemblMetazoa" id="GBRI017904-RA">
    <property type="protein sequence ID" value="GBRI017904-PA"/>
    <property type="gene ID" value="GBRI017904"/>
</dbReference>
<reference evidence="2" key="2">
    <citation type="submission" date="2020-05" db="UniProtKB">
        <authorList>
            <consortium name="EnsemblMetazoa"/>
        </authorList>
    </citation>
    <scope>IDENTIFICATION</scope>
    <source>
        <strain evidence="2">IAEA</strain>
    </source>
</reference>
<name>A0A1A9WFJ4_9MUSC</name>
<keyword evidence="1" id="KW-0472">Membrane</keyword>
<keyword evidence="3" id="KW-1185">Reference proteome</keyword>
<evidence type="ECO:0000313" key="3">
    <source>
        <dbReference type="Proteomes" id="UP000091820"/>
    </source>
</evidence>
<proteinExistence type="predicted"/>